<dbReference type="PANTHER" id="PTHR45661:SF3">
    <property type="entry name" value="IG-LIKE DOMAIN-CONTAINING PROTEIN"/>
    <property type="match status" value="1"/>
</dbReference>
<dbReference type="InParanoid" id="A2EB63"/>
<organism evidence="1 2">
    <name type="scientific">Trichomonas vaginalis (strain ATCC PRA-98 / G3)</name>
    <dbReference type="NCBI Taxonomy" id="412133"/>
    <lineage>
        <taxon>Eukaryota</taxon>
        <taxon>Metamonada</taxon>
        <taxon>Parabasalia</taxon>
        <taxon>Trichomonadida</taxon>
        <taxon>Trichomonadidae</taxon>
        <taxon>Trichomonas</taxon>
    </lineage>
</organism>
<evidence type="ECO:0000313" key="1">
    <source>
        <dbReference type="EMBL" id="EAY10109.1"/>
    </source>
</evidence>
<keyword evidence="2" id="KW-1185">Reference proteome</keyword>
<dbReference type="VEuPathDB" id="TrichDB:TVAG_274720"/>
<dbReference type="Gene3D" id="3.80.10.10">
    <property type="entry name" value="Ribonuclease Inhibitor"/>
    <property type="match status" value="2"/>
</dbReference>
<proteinExistence type="predicted"/>
<dbReference type="Pfam" id="PF13306">
    <property type="entry name" value="LRR_5"/>
    <property type="match status" value="2"/>
</dbReference>
<dbReference type="EMBL" id="DS113344">
    <property type="protein sequence ID" value="EAY10109.1"/>
    <property type="molecule type" value="Genomic_DNA"/>
</dbReference>
<reference evidence="1" key="1">
    <citation type="submission" date="2006-10" db="EMBL/GenBank/DDBJ databases">
        <authorList>
            <person name="Amadeo P."/>
            <person name="Zhao Q."/>
            <person name="Wortman J."/>
            <person name="Fraser-Liggett C."/>
            <person name="Carlton J."/>
        </authorList>
    </citation>
    <scope>NUCLEOTIDE SEQUENCE</scope>
    <source>
        <strain evidence="1">G3</strain>
    </source>
</reference>
<dbReference type="AlphaFoldDB" id="A2EB63"/>
<dbReference type="PANTHER" id="PTHR45661">
    <property type="entry name" value="SURFACE ANTIGEN"/>
    <property type="match status" value="1"/>
</dbReference>
<protein>
    <recommendedName>
        <fullName evidence="3">Surface antigen BspA-like</fullName>
    </recommendedName>
</protein>
<dbReference type="Proteomes" id="UP000001542">
    <property type="component" value="Unassembled WGS sequence"/>
</dbReference>
<dbReference type="InterPro" id="IPR032675">
    <property type="entry name" value="LRR_dom_sf"/>
</dbReference>
<accession>A2EB63</accession>
<dbReference type="InterPro" id="IPR053139">
    <property type="entry name" value="Surface_bspA-like"/>
</dbReference>
<evidence type="ECO:0008006" key="3">
    <source>
        <dbReference type="Google" id="ProtNLM"/>
    </source>
</evidence>
<gene>
    <name evidence="1" type="ORF">TVAG_274720</name>
</gene>
<dbReference type="RefSeq" id="XP_001322332.1">
    <property type="nucleotide sequence ID" value="XM_001322297.1"/>
</dbReference>
<dbReference type="STRING" id="5722.A2EB63"/>
<dbReference type="InterPro" id="IPR026906">
    <property type="entry name" value="LRR_5"/>
</dbReference>
<evidence type="ECO:0000313" key="2">
    <source>
        <dbReference type="Proteomes" id="UP000001542"/>
    </source>
</evidence>
<dbReference type="KEGG" id="tva:4768040"/>
<dbReference type="SUPFAM" id="SSF52058">
    <property type="entry name" value="L domain-like"/>
    <property type="match status" value="1"/>
</dbReference>
<sequence length="427" mass="47963">MANKMKIAYAMYDRIDILSKYNIGTRNILSQSDGQQFTYIDYNTSCIQVGDGKNPCISATLTGTFEVPPQVNSKDVVSIGDYAFKNSKISNIKLPDTILYIGSYAFLGSNITEFICPKNVIQIKDQAFAWCECRFADFSQAKLLSFIGSYHFSGSNITSILLPDSLHTISVHMFFSSKLKSVTIPKSCKEILSGAFICCAYLETFKSESPDFCVHNNILYSKDYKTLVAYPSNCYIDILPTVKYVSSARGFSGSSLINFTLNVKIISFSSHSFRYCPYLEYVDISCSKAVSIENAIFHDSNKLKTLILPPLLTNIGVYAFCYTNITELVIPPGVRTIASSAFDDTNITDIFYCGTNTFDTISFDRNNVNVHVSDSFPKSSTKFLGCEIVDRTYTCQDYICSNFVDQSFMDCPTMNLCFYNHFYFNIL</sequence>
<dbReference type="VEuPathDB" id="TrichDB:TVAGG3_0354250"/>
<name>A2EB63_TRIV3</name>
<reference evidence="1" key="2">
    <citation type="journal article" date="2007" name="Science">
        <title>Draft genome sequence of the sexually transmitted pathogen Trichomonas vaginalis.</title>
        <authorList>
            <person name="Carlton J.M."/>
            <person name="Hirt R.P."/>
            <person name="Silva J.C."/>
            <person name="Delcher A.L."/>
            <person name="Schatz M."/>
            <person name="Zhao Q."/>
            <person name="Wortman J.R."/>
            <person name="Bidwell S.L."/>
            <person name="Alsmark U.C.M."/>
            <person name="Besteiro S."/>
            <person name="Sicheritz-Ponten T."/>
            <person name="Noel C.J."/>
            <person name="Dacks J.B."/>
            <person name="Foster P.G."/>
            <person name="Simillion C."/>
            <person name="Van de Peer Y."/>
            <person name="Miranda-Saavedra D."/>
            <person name="Barton G.J."/>
            <person name="Westrop G.D."/>
            <person name="Mueller S."/>
            <person name="Dessi D."/>
            <person name="Fiori P.L."/>
            <person name="Ren Q."/>
            <person name="Paulsen I."/>
            <person name="Zhang H."/>
            <person name="Bastida-Corcuera F.D."/>
            <person name="Simoes-Barbosa A."/>
            <person name="Brown M.T."/>
            <person name="Hayes R.D."/>
            <person name="Mukherjee M."/>
            <person name="Okumura C.Y."/>
            <person name="Schneider R."/>
            <person name="Smith A.J."/>
            <person name="Vanacova S."/>
            <person name="Villalvazo M."/>
            <person name="Haas B.J."/>
            <person name="Pertea M."/>
            <person name="Feldblyum T.V."/>
            <person name="Utterback T.R."/>
            <person name="Shu C.L."/>
            <person name="Osoegawa K."/>
            <person name="de Jong P.J."/>
            <person name="Hrdy I."/>
            <person name="Horvathova L."/>
            <person name="Zubacova Z."/>
            <person name="Dolezal P."/>
            <person name="Malik S.B."/>
            <person name="Logsdon J.M. Jr."/>
            <person name="Henze K."/>
            <person name="Gupta A."/>
            <person name="Wang C.C."/>
            <person name="Dunne R.L."/>
            <person name="Upcroft J.A."/>
            <person name="Upcroft P."/>
            <person name="White O."/>
            <person name="Salzberg S.L."/>
            <person name="Tang P."/>
            <person name="Chiu C.-H."/>
            <person name="Lee Y.-S."/>
            <person name="Embley T.M."/>
            <person name="Coombs G.H."/>
            <person name="Mottram J.C."/>
            <person name="Tachezy J."/>
            <person name="Fraser-Liggett C.M."/>
            <person name="Johnson P.J."/>
        </authorList>
    </citation>
    <scope>NUCLEOTIDE SEQUENCE [LARGE SCALE GENOMIC DNA]</scope>
    <source>
        <strain evidence="1">G3</strain>
    </source>
</reference>
<dbReference type="SMR" id="A2EB63"/>